<dbReference type="InterPro" id="IPR041682">
    <property type="entry name" value="AAA_14"/>
</dbReference>
<proteinExistence type="predicted"/>
<keyword evidence="2" id="KW-0067">ATP-binding</keyword>
<dbReference type="InterPro" id="IPR025420">
    <property type="entry name" value="DUF4143"/>
</dbReference>
<reference evidence="2 3" key="1">
    <citation type="submission" date="2018-10" db="EMBL/GenBank/DDBJ databases">
        <title>Butyricimonas faecalis sp. nov., isolated from human faeces and emended description of the genus Butyricimonas.</title>
        <authorList>
            <person name="Le Roy T."/>
            <person name="Van der Smissen P."/>
            <person name="Paquot A."/>
            <person name="Delzenne N."/>
            <person name="Muccioli G."/>
            <person name="Collet J.-F."/>
            <person name="Cani P.D."/>
        </authorList>
    </citation>
    <scope>NUCLEOTIDE SEQUENCE [LARGE SCALE GENOMIC DNA]</scope>
    <source>
        <strain evidence="2 3">H184</strain>
    </source>
</reference>
<name>A0A3Q9IVV4_9BACT</name>
<protein>
    <submittedName>
        <fullName evidence="2">ATP-binding protein</fullName>
    </submittedName>
</protein>
<evidence type="ECO:0000259" key="1">
    <source>
        <dbReference type="SMART" id="SM00382"/>
    </source>
</evidence>
<dbReference type="OrthoDB" id="9778168at2"/>
<keyword evidence="2" id="KW-0547">Nucleotide-binding</keyword>
<dbReference type="RefSeq" id="WP_106625017.1">
    <property type="nucleotide sequence ID" value="NZ_CP032819.1"/>
</dbReference>
<accession>A0A3Q9IVV4</accession>
<feature type="domain" description="AAA+ ATPase" evidence="1">
    <location>
        <begin position="16"/>
        <end position="161"/>
    </location>
</feature>
<dbReference type="GO" id="GO:0005524">
    <property type="term" value="F:ATP binding"/>
    <property type="evidence" value="ECO:0007669"/>
    <property type="project" value="UniProtKB-KW"/>
</dbReference>
<dbReference type="AlphaFoldDB" id="A0A3Q9IVV4"/>
<dbReference type="SMART" id="SM00382">
    <property type="entry name" value="AAA"/>
    <property type="match status" value="1"/>
</dbReference>
<evidence type="ECO:0000313" key="2">
    <source>
        <dbReference type="EMBL" id="AZS31939.1"/>
    </source>
</evidence>
<dbReference type="Pfam" id="PF13635">
    <property type="entry name" value="DUF4143"/>
    <property type="match status" value="1"/>
</dbReference>
<dbReference type="KEGG" id="buy:D8S85_07855"/>
<dbReference type="EMBL" id="CP032819">
    <property type="protein sequence ID" value="AZS31939.1"/>
    <property type="molecule type" value="Genomic_DNA"/>
</dbReference>
<gene>
    <name evidence="2" type="ORF">D8S85_07855</name>
</gene>
<keyword evidence="3" id="KW-1185">Reference proteome</keyword>
<dbReference type="PANTHER" id="PTHR43566">
    <property type="entry name" value="CONSERVED PROTEIN"/>
    <property type="match status" value="1"/>
</dbReference>
<dbReference type="SUPFAM" id="SSF52540">
    <property type="entry name" value="P-loop containing nucleoside triphosphate hydrolases"/>
    <property type="match status" value="1"/>
</dbReference>
<dbReference type="CDD" id="cd00009">
    <property type="entry name" value="AAA"/>
    <property type="match status" value="1"/>
</dbReference>
<dbReference type="Pfam" id="PF13173">
    <property type="entry name" value="AAA_14"/>
    <property type="match status" value="1"/>
</dbReference>
<organism evidence="2 3">
    <name type="scientific">Butyricimonas faecalis</name>
    <dbReference type="NCBI Taxonomy" id="2093856"/>
    <lineage>
        <taxon>Bacteria</taxon>
        <taxon>Pseudomonadati</taxon>
        <taxon>Bacteroidota</taxon>
        <taxon>Bacteroidia</taxon>
        <taxon>Bacteroidales</taxon>
        <taxon>Odoribacteraceae</taxon>
        <taxon>Butyricimonas</taxon>
    </lineage>
</organism>
<dbReference type="Gene3D" id="3.40.50.300">
    <property type="entry name" value="P-loop containing nucleotide triphosphate hydrolases"/>
    <property type="match status" value="1"/>
</dbReference>
<dbReference type="InterPro" id="IPR027417">
    <property type="entry name" value="P-loop_NTPase"/>
</dbReference>
<dbReference type="Proteomes" id="UP000270673">
    <property type="component" value="Chromosome"/>
</dbReference>
<sequence>MIKRKLQDIIEKKLFDGKAILLMGPRQVGKTTLLKELFGGREDVMWLNGDELDVQVLFEGVSATRLRAMFGRKKVIIIDEAQRIPDIGLRLKLVTDQIKDVQLIATGSSAFELATKTGEPLTGRKWEYKMYPFSFGEMVDEHGLLEEKRMIPHRLIFGYYPEVVMRLGEEREILRLLSDSYLYKDVLMSDQINKPDSLVKLLQALAFQVGSQVSYNELAQLCGLDSKTVEKYVVLLEQSYVIFRLNSFSRNLRNELKTSKKIYFYDNGIRNALIANFNQIEGRADRGALWENFLISERKKFLEYNRLWGNSWFWRTKEQKEIDWVEERDGKIIGYEFKWNPDQKVKIPRLFLDSYENSDFRVIHRDNCDSFLLEY</sequence>
<dbReference type="PANTHER" id="PTHR43566:SF1">
    <property type="entry name" value="AAA+ ATPASE DOMAIN-CONTAINING PROTEIN"/>
    <property type="match status" value="1"/>
</dbReference>
<evidence type="ECO:0000313" key="3">
    <source>
        <dbReference type="Proteomes" id="UP000270673"/>
    </source>
</evidence>
<dbReference type="InterPro" id="IPR003593">
    <property type="entry name" value="AAA+_ATPase"/>
</dbReference>